<dbReference type="GO" id="GO:0003700">
    <property type="term" value="F:DNA-binding transcription factor activity"/>
    <property type="evidence" value="ECO:0007669"/>
    <property type="project" value="InterPro"/>
</dbReference>
<gene>
    <name evidence="6" type="primary">yvoA_1</name>
    <name evidence="5" type="ORF">CO704_15830</name>
    <name evidence="6" type="ORF">NCTC12120_00183</name>
</gene>
<protein>
    <submittedName>
        <fullName evidence="5">GntR family transcriptional regulator</fullName>
    </submittedName>
    <submittedName>
        <fullName evidence="6">HTH-type transcriptional repressor yvoA</fullName>
    </submittedName>
</protein>
<dbReference type="Pfam" id="PF07702">
    <property type="entry name" value="UTRA"/>
    <property type="match status" value="1"/>
</dbReference>
<dbReference type="CDD" id="cd07377">
    <property type="entry name" value="WHTH_GntR"/>
    <property type="match status" value="1"/>
</dbReference>
<dbReference type="GO" id="GO:0003677">
    <property type="term" value="F:DNA binding"/>
    <property type="evidence" value="ECO:0007669"/>
    <property type="project" value="UniProtKB-KW"/>
</dbReference>
<dbReference type="SMART" id="SM00345">
    <property type="entry name" value="HTH_GNTR"/>
    <property type="match status" value="1"/>
</dbReference>
<keyword evidence="1" id="KW-0805">Transcription regulation</keyword>
<dbReference type="InterPro" id="IPR036390">
    <property type="entry name" value="WH_DNA-bd_sf"/>
</dbReference>
<dbReference type="PANTHER" id="PTHR44846">
    <property type="entry name" value="MANNOSYL-D-GLYCERATE TRANSPORT/METABOLISM SYSTEM REPRESSOR MNGR-RELATED"/>
    <property type="match status" value="1"/>
</dbReference>
<evidence type="ECO:0000259" key="4">
    <source>
        <dbReference type="PROSITE" id="PS50949"/>
    </source>
</evidence>
<proteinExistence type="predicted"/>
<keyword evidence="3" id="KW-0804">Transcription</keyword>
<reference evidence="5 7" key="1">
    <citation type="submission" date="2017-09" db="EMBL/GenBank/DDBJ databases">
        <title>FDA dAtabase for Regulatory Grade micrObial Sequences (FDA-ARGOS): Supporting development and validation of Infectious Disease Dx tests.</title>
        <authorList>
            <person name="Minogue T."/>
            <person name="Wolcott M."/>
            <person name="Wasieloski L."/>
            <person name="Aguilar W."/>
            <person name="Moore D."/>
            <person name="Tallon L."/>
            <person name="Sadzewicz L."/>
            <person name="Ott S."/>
            <person name="Zhao X."/>
            <person name="Nagaraj S."/>
            <person name="Vavikolanu K."/>
            <person name="Aluvathingal J."/>
            <person name="Nadendla S."/>
            <person name="Sichtig H."/>
        </authorList>
    </citation>
    <scope>NUCLEOTIDE SEQUENCE [LARGE SCALE GENOMIC DNA]</scope>
    <source>
        <strain evidence="5 7">FDAARGOS_392</strain>
    </source>
</reference>
<dbReference type="SUPFAM" id="SSF46785">
    <property type="entry name" value="Winged helix' DNA-binding domain"/>
    <property type="match status" value="1"/>
</dbReference>
<dbReference type="InterPro" id="IPR000524">
    <property type="entry name" value="Tscrpt_reg_HTH_GntR"/>
</dbReference>
<evidence type="ECO:0000256" key="3">
    <source>
        <dbReference type="ARBA" id="ARBA00023163"/>
    </source>
</evidence>
<evidence type="ECO:0000313" key="8">
    <source>
        <dbReference type="Proteomes" id="UP000251197"/>
    </source>
</evidence>
<dbReference type="AlphaFoldDB" id="A0A291E0I5"/>
<evidence type="ECO:0000313" key="6">
    <source>
        <dbReference type="EMBL" id="SQA96428.1"/>
    </source>
</evidence>
<dbReference type="EMBL" id="UAVU01000003">
    <property type="protein sequence ID" value="SQA96428.1"/>
    <property type="molecule type" value="Genomic_DNA"/>
</dbReference>
<dbReference type="Proteomes" id="UP000217979">
    <property type="component" value="Chromosome"/>
</dbReference>
<evidence type="ECO:0000313" key="7">
    <source>
        <dbReference type="Proteomes" id="UP000217979"/>
    </source>
</evidence>
<dbReference type="InterPro" id="IPR011663">
    <property type="entry name" value="UTRA"/>
</dbReference>
<feature type="domain" description="HTH gntR-type" evidence="4">
    <location>
        <begin position="17"/>
        <end position="85"/>
    </location>
</feature>
<reference evidence="6 8" key="2">
    <citation type="submission" date="2018-06" db="EMBL/GenBank/DDBJ databases">
        <authorList>
            <consortium name="Pathogen Informatics"/>
            <person name="Doyle S."/>
        </authorList>
    </citation>
    <scope>NUCLEOTIDE SEQUENCE [LARGE SCALE GENOMIC DNA]</scope>
    <source>
        <strain evidence="6 8">NCTC12120</strain>
    </source>
</reference>
<dbReference type="Pfam" id="PF00392">
    <property type="entry name" value="GntR"/>
    <property type="match status" value="1"/>
</dbReference>
<keyword evidence="2" id="KW-0238">DNA-binding</keyword>
<dbReference type="RefSeq" id="WP_061274244.1">
    <property type="nucleotide sequence ID" value="NZ_CP023525.1"/>
</dbReference>
<dbReference type="GO" id="GO:0045892">
    <property type="term" value="P:negative regulation of DNA-templated transcription"/>
    <property type="evidence" value="ECO:0007669"/>
    <property type="project" value="TreeGrafter"/>
</dbReference>
<name>A0A291E0I5_9ENTR</name>
<dbReference type="InterPro" id="IPR050679">
    <property type="entry name" value="Bact_HTH_transcr_reg"/>
</dbReference>
<dbReference type="InterPro" id="IPR036388">
    <property type="entry name" value="WH-like_DNA-bd_sf"/>
</dbReference>
<evidence type="ECO:0000313" key="5">
    <source>
        <dbReference type="EMBL" id="ATF93473.1"/>
    </source>
</evidence>
<dbReference type="SMART" id="SM00866">
    <property type="entry name" value="UTRA"/>
    <property type="match status" value="1"/>
</dbReference>
<evidence type="ECO:0000256" key="1">
    <source>
        <dbReference type="ARBA" id="ARBA00023015"/>
    </source>
</evidence>
<organism evidence="5 7">
    <name type="scientific">Cedecea neteri</name>
    <dbReference type="NCBI Taxonomy" id="158822"/>
    <lineage>
        <taxon>Bacteria</taxon>
        <taxon>Pseudomonadati</taxon>
        <taxon>Pseudomonadota</taxon>
        <taxon>Gammaproteobacteria</taxon>
        <taxon>Enterobacterales</taxon>
        <taxon>Enterobacteriaceae</taxon>
        <taxon>Cedecea</taxon>
    </lineage>
</organism>
<evidence type="ECO:0000256" key="2">
    <source>
        <dbReference type="ARBA" id="ARBA00023125"/>
    </source>
</evidence>
<dbReference type="Gene3D" id="3.40.1410.10">
    <property type="entry name" value="Chorismate lyase-like"/>
    <property type="match status" value="1"/>
</dbReference>
<dbReference type="SUPFAM" id="SSF64288">
    <property type="entry name" value="Chorismate lyase-like"/>
    <property type="match status" value="1"/>
</dbReference>
<dbReference type="PANTHER" id="PTHR44846:SF1">
    <property type="entry name" value="MANNOSYL-D-GLYCERATE TRANSPORT_METABOLISM SYSTEM REPRESSOR MNGR-RELATED"/>
    <property type="match status" value="1"/>
</dbReference>
<sequence>MKLLQPADLKIDGSNAMPLYMQLANEIQRVIDEGQLRPGDALPSERTLMEMLGISRGTARKAIEQLIEDRILIRNPGSGTYVAPHVRQSLVQLESFSEIAFASGGEAQSELVGYFRRVATEKEQQLLQLEEGKKDIVELTRLRKISGTVVSVQRAVLPSPLLNKINELNESLYRYLEEKGVPVLSATQKFSAVAADKQLAYYLNISERDPILLVTRTGYSHNNIPVEYTQTWCLNEYYDFKIELKMPDK</sequence>
<dbReference type="Proteomes" id="UP000251197">
    <property type="component" value="Unassembled WGS sequence"/>
</dbReference>
<dbReference type="InterPro" id="IPR028978">
    <property type="entry name" value="Chorismate_lyase_/UTRA_dom_sf"/>
</dbReference>
<accession>A0A291E0I5</accession>
<dbReference type="Gene3D" id="1.10.10.10">
    <property type="entry name" value="Winged helix-like DNA-binding domain superfamily/Winged helix DNA-binding domain"/>
    <property type="match status" value="1"/>
</dbReference>
<dbReference type="PRINTS" id="PR00035">
    <property type="entry name" value="HTHGNTR"/>
</dbReference>
<dbReference type="PROSITE" id="PS50949">
    <property type="entry name" value="HTH_GNTR"/>
    <property type="match status" value="1"/>
</dbReference>
<dbReference type="EMBL" id="CP023525">
    <property type="protein sequence ID" value="ATF93473.1"/>
    <property type="molecule type" value="Genomic_DNA"/>
</dbReference>